<evidence type="ECO:0000256" key="1">
    <source>
        <dbReference type="ARBA" id="ARBA00001954"/>
    </source>
</evidence>
<dbReference type="Pfam" id="PF05721">
    <property type="entry name" value="PhyH"/>
    <property type="match status" value="1"/>
</dbReference>
<reference evidence="2 3" key="1">
    <citation type="submission" date="2019-02" db="EMBL/GenBank/DDBJ databases">
        <title>Deep-cultivation of Planctomycetes and their phenomic and genomic characterization uncovers novel biology.</title>
        <authorList>
            <person name="Wiegand S."/>
            <person name="Jogler M."/>
            <person name="Boedeker C."/>
            <person name="Pinto D."/>
            <person name="Vollmers J."/>
            <person name="Rivas-Marin E."/>
            <person name="Kohn T."/>
            <person name="Peeters S.H."/>
            <person name="Heuer A."/>
            <person name="Rast P."/>
            <person name="Oberbeckmann S."/>
            <person name="Bunk B."/>
            <person name="Jeske O."/>
            <person name="Meyerdierks A."/>
            <person name="Storesund J.E."/>
            <person name="Kallscheuer N."/>
            <person name="Luecker S."/>
            <person name="Lage O.M."/>
            <person name="Pohl T."/>
            <person name="Merkel B.J."/>
            <person name="Hornburger P."/>
            <person name="Mueller R.-W."/>
            <person name="Bruemmer F."/>
            <person name="Labrenz M."/>
            <person name="Spormann A.M."/>
            <person name="Op Den Camp H."/>
            <person name="Overmann J."/>
            <person name="Amann R."/>
            <person name="Jetten M.S.M."/>
            <person name="Mascher T."/>
            <person name="Medema M.H."/>
            <person name="Devos D.P."/>
            <person name="Kaster A.-K."/>
            <person name="Ovreas L."/>
            <person name="Rohde M."/>
            <person name="Galperin M.Y."/>
            <person name="Jogler C."/>
        </authorList>
    </citation>
    <scope>NUCLEOTIDE SEQUENCE [LARGE SCALE GENOMIC DNA]</scope>
    <source>
        <strain evidence="2 3">Pla52n</strain>
    </source>
</reference>
<keyword evidence="2" id="KW-0223">Dioxygenase</keyword>
<gene>
    <name evidence="2" type="ORF">Pla52n_64590</name>
</gene>
<proteinExistence type="predicted"/>
<dbReference type="GO" id="GO:0005506">
    <property type="term" value="F:iron ion binding"/>
    <property type="evidence" value="ECO:0007669"/>
    <property type="project" value="UniProtKB-ARBA"/>
</dbReference>
<name>A0A5C5ZXV9_9BACT</name>
<dbReference type="AlphaFoldDB" id="A0A5C5ZXV9"/>
<accession>A0A5C5ZXV9</accession>
<dbReference type="GO" id="GO:0016706">
    <property type="term" value="F:2-oxoglutarate-dependent dioxygenase activity"/>
    <property type="evidence" value="ECO:0007669"/>
    <property type="project" value="UniProtKB-ARBA"/>
</dbReference>
<organism evidence="2 3">
    <name type="scientific">Stieleria varia</name>
    <dbReference type="NCBI Taxonomy" id="2528005"/>
    <lineage>
        <taxon>Bacteria</taxon>
        <taxon>Pseudomonadati</taxon>
        <taxon>Planctomycetota</taxon>
        <taxon>Planctomycetia</taxon>
        <taxon>Pirellulales</taxon>
        <taxon>Pirellulaceae</taxon>
        <taxon>Stieleria</taxon>
    </lineage>
</organism>
<dbReference type="Gene3D" id="2.60.120.620">
    <property type="entry name" value="q2cbj1_9rhob like domain"/>
    <property type="match status" value="1"/>
</dbReference>
<dbReference type="OrthoDB" id="9814777at2"/>
<keyword evidence="2" id="KW-0560">Oxidoreductase</keyword>
<dbReference type="PANTHER" id="PTHR20883">
    <property type="entry name" value="PHYTANOYL-COA DIOXYGENASE DOMAIN CONTAINING 1"/>
    <property type="match status" value="1"/>
</dbReference>
<comment type="cofactor">
    <cofactor evidence="1">
        <name>Fe(2+)</name>
        <dbReference type="ChEBI" id="CHEBI:29033"/>
    </cofactor>
</comment>
<dbReference type="EMBL" id="SJPN01000013">
    <property type="protein sequence ID" value="TWT91986.1"/>
    <property type="molecule type" value="Genomic_DNA"/>
</dbReference>
<dbReference type="Proteomes" id="UP000320176">
    <property type="component" value="Unassembled WGS sequence"/>
</dbReference>
<evidence type="ECO:0000313" key="3">
    <source>
        <dbReference type="Proteomes" id="UP000320176"/>
    </source>
</evidence>
<evidence type="ECO:0000313" key="2">
    <source>
        <dbReference type="EMBL" id="TWT91986.1"/>
    </source>
</evidence>
<dbReference type="PANTHER" id="PTHR20883:SF48">
    <property type="entry name" value="ECTOINE DIOXYGENASE"/>
    <property type="match status" value="1"/>
</dbReference>
<dbReference type="InterPro" id="IPR008775">
    <property type="entry name" value="Phytyl_CoA_dOase-like"/>
</dbReference>
<keyword evidence="3" id="KW-1185">Reference proteome</keyword>
<dbReference type="SUPFAM" id="SSF51197">
    <property type="entry name" value="Clavaminate synthase-like"/>
    <property type="match status" value="1"/>
</dbReference>
<protein>
    <submittedName>
        <fullName evidence="2">Phytanoyl-CoA dioxygenase (PhyH)</fullName>
    </submittedName>
</protein>
<comment type="caution">
    <text evidence="2">The sequence shown here is derived from an EMBL/GenBank/DDBJ whole genome shotgun (WGS) entry which is preliminary data.</text>
</comment>
<sequence>MSNRDEVVLEMLRGFVPIGDQRRRCQLSRGTKLRLTCSAVLALLLKQFVQIRQLAGWRQVTSTVSEARGFKVQTKGSSFAETKGGFYLSREDVAAFEQTGIVGPFDVLSTEDSAALSHRAEDLHENDFDGKILIGNQIAPIMRRAGLWSINYSGMFQALRFPEFAAVLHHPAITHRLASLLGDDLILWRSQFFEKKPGADGTFWHQTGTFRENSKAQKLVPAADTDPSLVQLTAWVALTDSAVANGCLRFLPCSFEDGRFERMAYELFDNQFGALRGLSYEELMNGVWAMKHTTGNFTKAQFLFDVIVKRIPDLFEHAVIEDIEMKAGQCVIFTSMNMHASYPNITATETRLALAGRYTTNDVRVTAVHDGDIFTTPEGDHQFAKDGIGCMQVHGEDRFGHNTILPRPRIG</sequence>